<dbReference type="STRING" id="48256.CLHUN_12850"/>
<organism evidence="3 4">
    <name type="scientific">Ruminiclostridium hungatei</name>
    <name type="common">Clostridium hungatei</name>
    <dbReference type="NCBI Taxonomy" id="48256"/>
    <lineage>
        <taxon>Bacteria</taxon>
        <taxon>Bacillati</taxon>
        <taxon>Bacillota</taxon>
        <taxon>Clostridia</taxon>
        <taxon>Eubacteriales</taxon>
        <taxon>Oscillospiraceae</taxon>
        <taxon>Ruminiclostridium</taxon>
    </lineage>
</organism>
<protein>
    <recommendedName>
        <fullName evidence="2">SbsA Ig-like domain-containing protein</fullName>
    </recommendedName>
</protein>
<dbReference type="AlphaFoldDB" id="A0A1V4SMM3"/>
<evidence type="ECO:0000313" key="3">
    <source>
        <dbReference type="EMBL" id="OPX45053.1"/>
    </source>
</evidence>
<dbReference type="EMBL" id="MZGX01000006">
    <property type="protein sequence ID" value="OPX45053.1"/>
    <property type="molecule type" value="Genomic_DNA"/>
</dbReference>
<dbReference type="Proteomes" id="UP000191554">
    <property type="component" value="Unassembled WGS sequence"/>
</dbReference>
<evidence type="ECO:0000256" key="1">
    <source>
        <dbReference type="ARBA" id="ARBA00022729"/>
    </source>
</evidence>
<gene>
    <name evidence="3" type="ORF">CLHUN_12850</name>
</gene>
<evidence type="ECO:0000313" key="4">
    <source>
        <dbReference type="Proteomes" id="UP000191554"/>
    </source>
</evidence>
<evidence type="ECO:0000259" key="2">
    <source>
        <dbReference type="Pfam" id="PF13205"/>
    </source>
</evidence>
<comment type="caution">
    <text evidence="3">The sequence shown here is derived from an EMBL/GenBank/DDBJ whole genome shotgun (WGS) entry which is preliminary data.</text>
</comment>
<proteinExistence type="predicted"/>
<dbReference type="Pfam" id="PF13205">
    <property type="entry name" value="Big_5"/>
    <property type="match status" value="1"/>
</dbReference>
<dbReference type="InterPro" id="IPR032812">
    <property type="entry name" value="SbsA_Ig"/>
</dbReference>
<reference evidence="3 4" key="1">
    <citation type="submission" date="2017-03" db="EMBL/GenBank/DDBJ databases">
        <title>Genome sequence of Clostridium hungatei DSM 14427.</title>
        <authorList>
            <person name="Poehlein A."/>
            <person name="Daniel R."/>
        </authorList>
    </citation>
    <scope>NUCLEOTIDE SEQUENCE [LARGE SCALE GENOMIC DNA]</scope>
    <source>
        <strain evidence="3 4">DSM 14427</strain>
    </source>
</reference>
<dbReference type="OrthoDB" id="7888928at2"/>
<accession>A0A1V4SMM3</accession>
<name>A0A1V4SMM3_RUMHU</name>
<sequence>MKKIFLIMLMSIFFSFVFFSGFTLSAVKDTSSPKIKYSDPENNASNVTINKSIKIFFNEKIKKGTNFEKIVLTDKWGNSFPIRLFVTSDCLAVVPSGNLENNTAYVLKIAKGAVKDLSDNMLITPFNLSFRTGIKAEETPVKAPVKTPQTTPPAVTAPVITSPAPYAMLITSSSAISLSNKVTSSDGLNVYIYFGKNYVEANEIQAKYSPNCLFDFQPAEYIVTIYGTSHVILSGDNRTKPLLTNPLYVGDLNFREHLYSLFELDYYESAIRPLIEGMGK</sequence>
<dbReference type="RefSeq" id="WP_080063729.1">
    <property type="nucleotide sequence ID" value="NZ_MZGX01000006.1"/>
</dbReference>
<keyword evidence="4" id="KW-1185">Reference proteome</keyword>
<feature type="domain" description="SbsA Ig-like" evidence="2">
    <location>
        <begin position="29"/>
        <end position="132"/>
    </location>
</feature>
<keyword evidence="1" id="KW-0732">Signal</keyword>